<dbReference type="PANTHER" id="PTHR12276:SF45">
    <property type="entry name" value="CLATHRIN INTERACTOR 1"/>
    <property type="match status" value="1"/>
</dbReference>
<evidence type="ECO:0000313" key="4">
    <source>
        <dbReference type="Proteomes" id="UP000324629"/>
    </source>
</evidence>
<feature type="region of interest" description="Disordered" evidence="1">
    <location>
        <begin position="343"/>
        <end position="369"/>
    </location>
</feature>
<dbReference type="Pfam" id="PF01417">
    <property type="entry name" value="ENTH"/>
    <property type="match status" value="1"/>
</dbReference>
<accession>A0A5J4NKM0</accession>
<dbReference type="AlphaFoldDB" id="A0A5J4NKM0"/>
<reference evidence="3 4" key="1">
    <citation type="journal article" date="2019" name="Gigascience">
        <title>Whole-genome sequence of the oriental lung fluke Paragonimus westermani.</title>
        <authorList>
            <person name="Oey H."/>
            <person name="Zakrzewski M."/>
            <person name="Narain K."/>
            <person name="Devi K.R."/>
            <person name="Agatsuma T."/>
            <person name="Nawaratna S."/>
            <person name="Gobert G.N."/>
            <person name="Jones M.K."/>
            <person name="Ragan M.A."/>
            <person name="McManus D.P."/>
            <person name="Krause L."/>
        </authorList>
    </citation>
    <scope>NUCLEOTIDE SEQUENCE [LARGE SCALE GENOMIC DNA]</scope>
    <source>
        <strain evidence="3 4">IND2009</strain>
    </source>
</reference>
<organism evidence="3 4">
    <name type="scientific">Paragonimus westermani</name>
    <dbReference type="NCBI Taxonomy" id="34504"/>
    <lineage>
        <taxon>Eukaryota</taxon>
        <taxon>Metazoa</taxon>
        <taxon>Spiralia</taxon>
        <taxon>Lophotrochozoa</taxon>
        <taxon>Platyhelminthes</taxon>
        <taxon>Trematoda</taxon>
        <taxon>Digenea</taxon>
        <taxon>Plagiorchiida</taxon>
        <taxon>Troglotremata</taxon>
        <taxon>Troglotrematidae</taxon>
        <taxon>Paragonimus</taxon>
    </lineage>
</organism>
<dbReference type="SUPFAM" id="SSF48464">
    <property type="entry name" value="ENTH/VHS domain"/>
    <property type="match status" value="1"/>
</dbReference>
<dbReference type="InterPro" id="IPR013809">
    <property type="entry name" value="ENTH"/>
</dbReference>
<feature type="domain" description="ENTH" evidence="2">
    <location>
        <begin position="18"/>
        <end position="151"/>
    </location>
</feature>
<dbReference type="Proteomes" id="UP000324629">
    <property type="component" value="Unassembled WGS sequence"/>
</dbReference>
<evidence type="ECO:0000256" key="1">
    <source>
        <dbReference type="SAM" id="MobiDB-lite"/>
    </source>
</evidence>
<dbReference type="GO" id="GO:0006897">
    <property type="term" value="P:endocytosis"/>
    <property type="evidence" value="ECO:0007669"/>
    <property type="project" value="TreeGrafter"/>
</dbReference>
<dbReference type="FunFam" id="1.25.40.90:FF:000006">
    <property type="entry name" value="Clathrin interactor 1"/>
    <property type="match status" value="1"/>
</dbReference>
<feature type="compositionally biased region" description="Basic and acidic residues" evidence="1">
    <location>
        <begin position="346"/>
        <end position="355"/>
    </location>
</feature>
<protein>
    <recommendedName>
        <fullName evidence="2">ENTH domain-containing protein</fullName>
    </recommendedName>
</protein>
<dbReference type="InterPro" id="IPR008942">
    <property type="entry name" value="ENTH_VHS"/>
</dbReference>
<dbReference type="GO" id="GO:0030276">
    <property type="term" value="F:clathrin binding"/>
    <property type="evidence" value="ECO:0007669"/>
    <property type="project" value="TreeGrafter"/>
</dbReference>
<sequence>MFRDIINKGREIADKMTNIVMNFTETEAKVREATSDEAWGPHGQLLQQIADLTFTHGSFLEVMCTLWNRLHTESSRSWRRVYKSLILLDFLLKNGSEQVAAGAREHIYDLRTLESFQYVDENGKDQGINVRIKVQELIDLLQDPDRLNAERIKAKGNRHVYTGYGGSCGSSWNSSFPRDQSFYRTSFSDYDRPGHDSVFRDKSNYNEDELTSVAKPTCQSGRLGNFDDWHVGRERGMMDEVVEQIKEVWDTAKIVTKDLFLRKDSDVHVYEHNPRMVSEEMYEFPDDAVEVDGAVQSEPVHQDVIRTKSVVTQSFSAIRNQANNLPSSDSDSVPVRLFRKQQNHSADIETSEKPSKSTSAPRPPSVDLLGSWEEIHPSKTAPASDSVDLLDWDGNAHTGASLPVPSVAGSSLVDSLWPTSVTTSSAQPAGSQPGTSNDSFFDIEFGDFVSAEQKQLQIDSTPSLPKVPSGTLTATVTTPVWPVSATTSVAPSFSQPIHSLQQPVVETQENKAPPAKPIKVGSTWKELDSLKIDLNSLVLPEKPNIRSNTGPSLRQLQHANQQKLPPLVDPNVTHFSSVSSAIFAPNQPKFARSGPQPPSNPSVQTTLGSFGSPLPLQAVQSMSMTSGMSRFKLV</sequence>
<gene>
    <name evidence="3" type="ORF">DEA37_0010245</name>
</gene>
<dbReference type="PANTHER" id="PTHR12276">
    <property type="entry name" value="EPSIN/ENT-RELATED"/>
    <property type="match status" value="1"/>
</dbReference>
<evidence type="ECO:0000313" key="3">
    <source>
        <dbReference type="EMBL" id="KAA3676043.1"/>
    </source>
</evidence>
<evidence type="ECO:0000259" key="2">
    <source>
        <dbReference type="PROSITE" id="PS50942"/>
    </source>
</evidence>
<dbReference type="SMART" id="SM00273">
    <property type="entry name" value="ENTH"/>
    <property type="match status" value="1"/>
</dbReference>
<dbReference type="GO" id="GO:0005543">
    <property type="term" value="F:phospholipid binding"/>
    <property type="evidence" value="ECO:0007669"/>
    <property type="project" value="TreeGrafter"/>
</dbReference>
<dbReference type="PROSITE" id="PS50942">
    <property type="entry name" value="ENTH"/>
    <property type="match status" value="1"/>
</dbReference>
<dbReference type="EMBL" id="QNGE01002178">
    <property type="protein sequence ID" value="KAA3676043.1"/>
    <property type="molecule type" value="Genomic_DNA"/>
</dbReference>
<comment type="caution">
    <text evidence="3">The sequence shown here is derived from an EMBL/GenBank/DDBJ whole genome shotgun (WGS) entry which is preliminary data.</text>
</comment>
<proteinExistence type="predicted"/>
<dbReference type="GO" id="GO:0005768">
    <property type="term" value="C:endosome"/>
    <property type="evidence" value="ECO:0007669"/>
    <property type="project" value="TreeGrafter"/>
</dbReference>
<dbReference type="GO" id="GO:0030125">
    <property type="term" value="C:clathrin vesicle coat"/>
    <property type="evidence" value="ECO:0007669"/>
    <property type="project" value="TreeGrafter"/>
</dbReference>
<name>A0A5J4NKM0_9TREM</name>
<dbReference type="GO" id="GO:0005886">
    <property type="term" value="C:plasma membrane"/>
    <property type="evidence" value="ECO:0007669"/>
    <property type="project" value="TreeGrafter"/>
</dbReference>
<keyword evidence="4" id="KW-1185">Reference proteome</keyword>
<dbReference type="Gene3D" id="1.25.40.90">
    <property type="match status" value="1"/>
</dbReference>
<dbReference type="CDD" id="cd16989">
    <property type="entry name" value="ENTH_EpsinR"/>
    <property type="match status" value="1"/>
</dbReference>